<accession>A0A5B7DZ29</accession>
<reference evidence="1 2" key="1">
    <citation type="submission" date="2019-05" db="EMBL/GenBank/DDBJ databases">
        <title>Another draft genome of Portunus trituberculatus and its Hox gene families provides insights of decapod evolution.</title>
        <authorList>
            <person name="Jeong J.-H."/>
            <person name="Song I."/>
            <person name="Kim S."/>
            <person name="Choi T."/>
            <person name="Kim D."/>
            <person name="Ryu S."/>
            <person name="Kim W."/>
        </authorList>
    </citation>
    <scope>NUCLEOTIDE SEQUENCE [LARGE SCALE GENOMIC DNA]</scope>
    <source>
        <tissue evidence="1">Muscle</tissue>
    </source>
</reference>
<gene>
    <name evidence="1" type="ORF">E2C01_020093</name>
</gene>
<evidence type="ECO:0000313" key="2">
    <source>
        <dbReference type="Proteomes" id="UP000324222"/>
    </source>
</evidence>
<keyword evidence="2" id="KW-1185">Reference proteome</keyword>
<comment type="caution">
    <text evidence="1">The sequence shown here is derived from an EMBL/GenBank/DDBJ whole genome shotgun (WGS) entry which is preliminary data.</text>
</comment>
<name>A0A5B7DZ29_PORTR</name>
<protein>
    <submittedName>
        <fullName evidence="1">Uncharacterized protein</fullName>
    </submittedName>
</protein>
<organism evidence="1 2">
    <name type="scientific">Portunus trituberculatus</name>
    <name type="common">Swimming crab</name>
    <name type="synonym">Neptunus trituberculatus</name>
    <dbReference type="NCBI Taxonomy" id="210409"/>
    <lineage>
        <taxon>Eukaryota</taxon>
        <taxon>Metazoa</taxon>
        <taxon>Ecdysozoa</taxon>
        <taxon>Arthropoda</taxon>
        <taxon>Crustacea</taxon>
        <taxon>Multicrustacea</taxon>
        <taxon>Malacostraca</taxon>
        <taxon>Eumalacostraca</taxon>
        <taxon>Eucarida</taxon>
        <taxon>Decapoda</taxon>
        <taxon>Pleocyemata</taxon>
        <taxon>Brachyura</taxon>
        <taxon>Eubrachyura</taxon>
        <taxon>Portunoidea</taxon>
        <taxon>Portunidae</taxon>
        <taxon>Portuninae</taxon>
        <taxon>Portunus</taxon>
    </lineage>
</organism>
<sequence length="76" mass="8186">MALKPALTTTQDTDSSTSMIFLDLVVPARDVSFSSGSARTQRVKEDECGTVGSWSFLTRVGSGFLCKGESRSDSEF</sequence>
<evidence type="ECO:0000313" key="1">
    <source>
        <dbReference type="EMBL" id="MPC26941.1"/>
    </source>
</evidence>
<proteinExistence type="predicted"/>
<dbReference type="Proteomes" id="UP000324222">
    <property type="component" value="Unassembled WGS sequence"/>
</dbReference>
<dbReference type="AlphaFoldDB" id="A0A5B7DZ29"/>
<dbReference type="EMBL" id="VSRR010001673">
    <property type="protein sequence ID" value="MPC26941.1"/>
    <property type="molecule type" value="Genomic_DNA"/>
</dbReference>